<keyword evidence="11 13" id="KW-0067">ATP-binding</keyword>
<dbReference type="EMBL" id="JMFG01000002">
    <property type="protein sequence ID" value="KDA54963.1"/>
    <property type="molecule type" value="Genomic_DNA"/>
</dbReference>
<feature type="binding site" evidence="14">
    <location>
        <position position="35"/>
    </location>
    <ligand>
        <name>(2R)-3-phosphoglycerate</name>
        <dbReference type="ChEBI" id="CHEBI:58272"/>
    </ligand>
</feature>
<keyword evidence="18" id="KW-1185">Reference proteome</keyword>
<feature type="binding site" evidence="13">
    <location>
        <position position="35"/>
    </location>
    <ligand>
        <name>substrate</name>
    </ligand>
</feature>
<evidence type="ECO:0000256" key="8">
    <source>
        <dbReference type="ARBA" id="ARBA00022679"/>
    </source>
</evidence>
<dbReference type="GO" id="GO:0006094">
    <property type="term" value="P:gluconeogenesis"/>
    <property type="evidence" value="ECO:0007669"/>
    <property type="project" value="TreeGrafter"/>
</dbReference>
<keyword evidence="9 13" id="KW-0547">Nucleotide-binding</keyword>
<dbReference type="PROSITE" id="PS00111">
    <property type="entry name" value="PGLYCERATE_KINASE"/>
    <property type="match status" value="1"/>
</dbReference>
<accession>A0A062XVU2</accession>
<keyword evidence="12 13" id="KW-0324">Glycolysis</keyword>
<comment type="pathway">
    <text evidence="2 13">Carbohydrate degradation; glycolysis; pyruvate from D-glyceraldehyde 3-phosphate: step 2/5.</text>
</comment>
<evidence type="ECO:0000256" key="3">
    <source>
        <dbReference type="ARBA" id="ARBA00008982"/>
    </source>
</evidence>
<dbReference type="RefSeq" id="WP_038046352.1">
    <property type="nucleotide sequence ID" value="NZ_JMFG01000002.1"/>
</dbReference>
<dbReference type="FunFam" id="3.40.50.1260:FF:000006">
    <property type="entry name" value="Phosphoglycerate kinase"/>
    <property type="match status" value="1"/>
</dbReference>
<dbReference type="GO" id="GO:0005829">
    <property type="term" value="C:cytosol"/>
    <property type="evidence" value="ECO:0007669"/>
    <property type="project" value="TreeGrafter"/>
</dbReference>
<dbReference type="InterPro" id="IPR036043">
    <property type="entry name" value="Phosphoglycerate_kinase_sf"/>
</dbReference>
<comment type="subcellular location">
    <subcellularLocation>
        <location evidence="13">Cytoplasm</location>
    </subcellularLocation>
</comment>
<dbReference type="AlphaFoldDB" id="A0A062XVU2"/>
<evidence type="ECO:0000256" key="10">
    <source>
        <dbReference type="ARBA" id="ARBA00022777"/>
    </source>
</evidence>
<evidence type="ECO:0000256" key="9">
    <source>
        <dbReference type="ARBA" id="ARBA00022741"/>
    </source>
</evidence>
<sequence length="390" mass="40097">MPRTMDELAVSGRRVLLRLDLNVPLKDGQVADDTRIRAAAPTVRALAERGAVVVACSHLGRPKGKPEPRYSLAPVAPVLAERSGCPVLFVEDVVGEKAKAAVGEAKPGQVVLLENLRFDPREEANDPEFARALASLADVYVNDAFGAAHRAHASTAGVAQFFAEKAAGPLMLAELAALSKVKDNPQRPLVVIAGGAKISGKLETLQALSQKADVLCLVGGLANTFLLAQGVSVGRSLVEPDLVELARQILEQAHARGTQVVLPVDVVVAENLEAAEGQVVPVSTVPANAMILDVGPQTVKLIASKVGKGTVFWNGPAGVFEKPAFAAGTLAIARALGESQAFTVVGGGESVEAVQLAGVAARISHVSTGGGASLEYLAGATLPGVAALEA</sequence>
<dbReference type="GO" id="GO:0006096">
    <property type="term" value="P:glycolytic process"/>
    <property type="evidence" value="ECO:0007669"/>
    <property type="project" value="UniProtKB-UniRule"/>
</dbReference>
<dbReference type="PRINTS" id="PR00477">
    <property type="entry name" value="PHGLYCKINASE"/>
</dbReference>
<feature type="binding site" evidence="14">
    <location>
        <position position="150"/>
    </location>
    <ligand>
        <name>(2R)-3-phosphoglycerate</name>
        <dbReference type="ChEBI" id="CHEBI:58272"/>
    </ligand>
</feature>
<dbReference type="SUPFAM" id="SSF53748">
    <property type="entry name" value="Phosphoglycerate kinase"/>
    <property type="match status" value="1"/>
</dbReference>
<organism evidence="17 18">
    <name type="scientific">Thermoanaerobaculum aquaticum</name>
    <dbReference type="NCBI Taxonomy" id="1312852"/>
    <lineage>
        <taxon>Bacteria</taxon>
        <taxon>Pseudomonadati</taxon>
        <taxon>Acidobacteriota</taxon>
        <taxon>Thermoanaerobaculia</taxon>
        <taxon>Thermoanaerobaculales</taxon>
        <taxon>Thermoanaerobaculaceae</taxon>
        <taxon>Thermoanaerobaculum</taxon>
    </lineage>
</organism>
<dbReference type="FunFam" id="3.40.50.1260:FF:000031">
    <property type="entry name" value="Phosphoglycerate kinase 1"/>
    <property type="match status" value="1"/>
</dbReference>
<evidence type="ECO:0000313" key="17">
    <source>
        <dbReference type="EMBL" id="KDA54963.1"/>
    </source>
</evidence>
<dbReference type="PANTHER" id="PTHR11406">
    <property type="entry name" value="PHOSPHOGLYCERATE KINASE"/>
    <property type="match status" value="1"/>
</dbReference>
<feature type="binding site" evidence="13 14">
    <location>
        <begin position="20"/>
        <end position="22"/>
    </location>
    <ligand>
        <name>substrate</name>
    </ligand>
</feature>
<gene>
    <name evidence="13 17" type="primary">pgk</name>
    <name evidence="17" type="ORF">EG19_03950</name>
</gene>
<dbReference type="Proteomes" id="UP000027284">
    <property type="component" value="Unassembled WGS sequence"/>
</dbReference>
<dbReference type="OrthoDB" id="9808460at2"/>
<comment type="caution">
    <text evidence="17">The sequence shown here is derived from an EMBL/GenBank/DDBJ whole genome shotgun (WGS) entry which is preliminary data.</text>
</comment>
<dbReference type="STRING" id="1312852.EG19_03950"/>
<dbReference type="PANTHER" id="PTHR11406:SF23">
    <property type="entry name" value="PHOSPHOGLYCERATE KINASE 1, CHLOROPLASTIC-RELATED"/>
    <property type="match status" value="1"/>
</dbReference>
<evidence type="ECO:0000256" key="2">
    <source>
        <dbReference type="ARBA" id="ARBA00004838"/>
    </source>
</evidence>
<dbReference type="GO" id="GO:0005524">
    <property type="term" value="F:ATP binding"/>
    <property type="evidence" value="ECO:0007669"/>
    <property type="project" value="UniProtKB-KW"/>
</dbReference>
<feature type="binding site" evidence="13">
    <location>
        <position position="150"/>
    </location>
    <ligand>
        <name>substrate</name>
    </ligand>
</feature>
<comment type="catalytic activity">
    <reaction evidence="1 13 16">
        <text>(2R)-3-phosphoglycerate + ATP = (2R)-3-phospho-glyceroyl phosphate + ADP</text>
        <dbReference type="Rhea" id="RHEA:14801"/>
        <dbReference type="ChEBI" id="CHEBI:30616"/>
        <dbReference type="ChEBI" id="CHEBI:57604"/>
        <dbReference type="ChEBI" id="CHEBI:58272"/>
        <dbReference type="ChEBI" id="CHEBI:456216"/>
        <dbReference type="EC" id="2.7.2.3"/>
    </reaction>
</comment>
<comment type="subunit">
    <text evidence="4 13">Monomer.</text>
</comment>
<dbReference type="GO" id="GO:0004618">
    <property type="term" value="F:phosphoglycerate kinase activity"/>
    <property type="evidence" value="ECO:0007669"/>
    <property type="project" value="UniProtKB-UniRule"/>
</dbReference>
<dbReference type="Pfam" id="PF00162">
    <property type="entry name" value="PGK"/>
    <property type="match status" value="1"/>
</dbReference>
<keyword evidence="10 13" id="KW-0418">Kinase</keyword>
<dbReference type="EC" id="2.7.2.3" evidence="5 13"/>
<evidence type="ECO:0000256" key="7">
    <source>
        <dbReference type="ARBA" id="ARBA00022490"/>
    </source>
</evidence>
<dbReference type="UniPathway" id="UPA00109">
    <property type="reaction ID" value="UER00185"/>
</dbReference>
<feature type="binding site" evidence="13 15">
    <location>
        <position position="201"/>
    </location>
    <ligand>
        <name>ATP</name>
        <dbReference type="ChEBI" id="CHEBI:30616"/>
    </ligand>
</feature>
<feature type="binding site" evidence="13">
    <location>
        <begin position="347"/>
        <end position="350"/>
    </location>
    <ligand>
        <name>ATP</name>
        <dbReference type="ChEBI" id="CHEBI:30616"/>
    </ligand>
</feature>
<dbReference type="GO" id="GO:0043531">
    <property type="term" value="F:ADP binding"/>
    <property type="evidence" value="ECO:0007669"/>
    <property type="project" value="TreeGrafter"/>
</dbReference>
<name>A0A062XVU2_9BACT</name>
<evidence type="ECO:0000256" key="5">
    <source>
        <dbReference type="ARBA" id="ARBA00013061"/>
    </source>
</evidence>
<evidence type="ECO:0000256" key="12">
    <source>
        <dbReference type="ARBA" id="ARBA00023152"/>
    </source>
</evidence>
<dbReference type="InterPro" id="IPR015911">
    <property type="entry name" value="Phosphoglycerate_kinase_CS"/>
</dbReference>
<feature type="binding site" evidence="13 15">
    <location>
        <position position="321"/>
    </location>
    <ligand>
        <name>ATP</name>
        <dbReference type="ChEBI" id="CHEBI:30616"/>
    </ligand>
</feature>
<comment type="similarity">
    <text evidence="3 13 16">Belongs to the phosphoglycerate kinase family.</text>
</comment>
<feature type="binding site" evidence="13 14">
    <location>
        <begin position="58"/>
        <end position="61"/>
    </location>
    <ligand>
        <name>substrate</name>
    </ligand>
</feature>
<reference evidence="17 18" key="1">
    <citation type="submission" date="2014-04" db="EMBL/GenBank/DDBJ databases">
        <title>The Genome Sequence of Thermoanaerobaculum aquaticum MP-01, The First Cultivated Group 23 Acidobacterium.</title>
        <authorList>
            <person name="Stamps B.W."/>
            <person name="Losey N.A."/>
            <person name="Lawson P.A."/>
            <person name="Stevenson B.S."/>
        </authorList>
    </citation>
    <scope>NUCLEOTIDE SEQUENCE [LARGE SCALE GENOMIC DNA]</scope>
    <source>
        <strain evidence="17 18">MP-01</strain>
    </source>
</reference>
<proteinExistence type="inferred from homology"/>
<evidence type="ECO:0000256" key="16">
    <source>
        <dbReference type="RuleBase" id="RU000532"/>
    </source>
</evidence>
<feature type="binding site" evidence="13">
    <location>
        <position position="117"/>
    </location>
    <ligand>
        <name>substrate</name>
    </ligand>
</feature>
<keyword evidence="8 13" id="KW-0808">Transferase</keyword>
<evidence type="ECO:0000256" key="14">
    <source>
        <dbReference type="PIRSR" id="PIRSR000724-1"/>
    </source>
</evidence>
<evidence type="ECO:0000256" key="1">
    <source>
        <dbReference type="ARBA" id="ARBA00000642"/>
    </source>
</evidence>
<dbReference type="InterPro" id="IPR015824">
    <property type="entry name" value="Phosphoglycerate_kinase_N"/>
</dbReference>
<dbReference type="Gene3D" id="3.40.50.1260">
    <property type="entry name" value="Phosphoglycerate kinase, N-terminal domain"/>
    <property type="match status" value="2"/>
</dbReference>
<evidence type="ECO:0000256" key="13">
    <source>
        <dbReference type="HAMAP-Rule" id="MF_00145"/>
    </source>
</evidence>
<evidence type="ECO:0000256" key="6">
    <source>
        <dbReference type="ARBA" id="ARBA00016471"/>
    </source>
</evidence>
<dbReference type="PIRSF" id="PIRSF000724">
    <property type="entry name" value="Pgk"/>
    <property type="match status" value="1"/>
</dbReference>
<dbReference type="HAMAP" id="MF_00145">
    <property type="entry name" value="Phosphoglyc_kinase"/>
    <property type="match status" value="1"/>
</dbReference>
<evidence type="ECO:0000256" key="15">
    <source>
        <dbReference type="PIRSR" id="PIRSR000724-2"/>
    </source>
</evidence>
<comment type="caution">
    <text evidence="13">Lacks conserved residue(s) required for the propagation of feature annotation.</text>
</comment>
<evidence type="ECO:0000256" key="4">
    <source>
        <dbReference type="ARBA" id="ARBA00011245"/>
    </source>
</evidence>
<dbReference type="InterPro" id="IPR001576">
    <property type="entry name" value="Phosphoglycerate_kinase"/>
</dbReference>
<evidence type="ECO:0000256" key="11">
    <source>
        <dbReference type="ARBA" id="ARBA00022840"/>
    </source>
</evidence>
<feature type="binding site" evidence="14">
    <location>
        <position position="117"/>
    </location>
    <ligand>
        <name>(2R)-3-phosphoglycerate</name>
        <dbReference type="ChEBI" id="CHEBI:58272"/>
    </ligand>
</feature>
<keyword evidence="7 13" id="KW-0963">Cytoplasm</keyword>
<protein>
    <recommendedName>
        <fullName evidence="6 13">Phosphoglycerate kinase</fullName>
        <ecNumber evidence="5 13">2.7.2.3</ecNumber>
    </recommendedName>
</protein>
<evidence type="ECO:0000313" key="18">
    <source>
        <dbReference type="Proteomes" id="UP000027284"/>
    </source>
</evidence>